<gene>
    <name evidence="16" type="primary">sbcC</name>
    <name evidence="16" type="ORF">NEJAP_1978</name>
</gene>
<protein>
    <recommendedName>
        <fullName evidence="3">Nuclease SbcCD subunit C</fullName>
    </recommendedName>
</protein>
<keyword evidence="8" id="KW-0378">Hydrolase</keyword>
<evidence type="ECO:0000256" key="4">
    <source>
        <dbReference type="ARBA" id="ARBA00022705"/>
    </source>
</evidence>
<dbReference type="Pfam" id="PF13476">
    <property type="entry name" value="AAA_23"/>
    <property type="match status" value="1"/>
</dbReference>
<dbReference type="GO" id="GO:0006260">
    <property type="term" value="P:DNA replication"/>
    <property type="evidence" value="ECO:0007669"/>
    <property type="project" value="UniProtKB-KW"/>
</dbReference>
<dbReference type="Proteomes" id="UP000595332">
    <property type="component" value="Chromosome"/>
</dbReference>
<feature type="coiled-coil region" evidence="14">
    <location>
        <begin position="675"/>
        <end position="709"/>
    </location>
</feature>
<dbReference type="FunFam" id="3.40.50.300:FF:001446">
    <property type="entry name" value="DsDNA exonuclease SbcC"/>
    <property type="match status" value="1"/>
</dbReference>
<dbReference type="EMBL" id="AP014546">
    <property type="protein sequence ID" value="BBB29928.1"/>
    <property type="molecule type" value="Genomic_DNA"/>
</dbReference>
<evidence type="ECO:0000313" key="17">
    <source>
        <dbReference type="Proteomes" id="UP000595332"/>
    </source>
</evidence>
<evidence type="ECO:0000256" key="2">
    <source>
        <dbReference type="ARBA" id="ARBA00011322"/>
    </source>
</evidence>
<evidence type="ECO:0000256" key="1">
    <source>
        <dbReference type="ARBA" id="ARBA00006930"/>
    </source>
</evidence>
<dbReference type="SUPFAM" id="SSF52540">
    <property type="entry name" value="P-loop containing nucleoside triphosphate hydrolases"/>
    <property type="match status" value="1"/>
</dbReference>
<keyword evidence="5" id="KW-0540">Nuclease</keyword>
<feature type="domain" description="Rad50/SbcC-type AAA" evidence="15">
    <location>
        <begin position="6"/>
        <end position="236"/>
    </location>
</feature>
<evidence type="ECO:0000259" key="15">
    <source>
        <dbReference type="Pfam" id="PF13476"/>
    </source>
</evidence>
<feature type="coiled-coil region" evidence="14">
    <location>
        <begin position="534"/>
        <end position="625"/>
    </location>
</feature>
<dbReference type="RefSeq" id="WP_201347153.1">
    <property type="nucleotide sequence ID" value="NZ_AP014546.1"/>
</dbReference>
<organism evidence="16 17">
    <name type="scientific">Neptunomonas japonica JAMM 1380</name>
    <dbReference type="NCBI Taxonomy" id="1441457"/>
    <lineage>
        <taxon>Bacteria</taxon>
        <taxon>Pseudomonadati</taxon>
        <taxon>Pseudomonadota</taxon>
        <taxon>Gammaproteobacteria</taxon>
        <taxon>Oceanospirillales</taxon>
        <taxon>Oceanospirillaceae</taxon>
        <taxon>Neptunomonas</taxon>
    </lineage>
</organism>
<dbReference type="GO" id="GO:0006302">
    <property type="term" value="P:double-strand break repair"/>
    <property type="evidence" value="ECO:0007669"/>
    <property type="project" value="InterPro"/>
</dbReference>
<comment type="function">
    <text evidence="13">SbcCD cleaves DNA hairpin structures. These structures can inhibit DNA replication and are intermediates in certain DNA recombination reactions. The complex acts as a 3'-&gt;5' double strand exonuclease that can open hairpins. It also has a 5' single-strand endonuclease activity.</text>
</comment>
<evidence type="ECO:0000256" key="8">
    <source>
        <dbReference type="ARBA" id="ARBA00022801"/>
    </source>
</evidence>
<evidence type="ECO:0000256" key="5">
    <source>
        <dbReference type="ARBA" id="ARBA00022722"/>
    </source>
</evidence>
<dbReference type="SUPFAM" id="SSF57997">
    <property type="entry name" value="Tropomyosin"/>
    <property type="match status" value="1"/>
</dbReference>
<comment type="similarity">
    <text evidence="1">Belongs to the SMC family. SbcC subfamily.</text>
</comment>
<proteinExistence type="inferred from homology"/>
<feature type="coiled-coil region" evidence="14">
    <location>
        <begin position="273"/>
        <end position="303"/>
    </location>
</feature>
<dbReference type="PANTHER" id="PTHR32114">
    <property type="entry name" value="ABC TRANSPORTER ABCH.3"/>
    <property type="match status" value="1"/>
</dbReference>
<evidence type="ECO:0000256" key="10">
    <source>
        <dbReference type="ARBA" id="ARBA00022840"/>
    </source>
</evidence>
<dbReference type="GO" id="GO:0006310">
    <property type="term" value="P:DNA recombination"/>
    <property type="evidence" value="ECO:0007669"/>
    <property type="project" value="UniProtKB-KW"/>
</dbReference>
<reference evidence="16 17" key="1">
    <citation type="journal article" date="2008" name="Int. J. Syst. Evol. Microbiol.">
        <title>Neptunomonas japonica sp. nov., an Osedax japonicus symbiont-like bacterium isolated from sediment adjacent to sperm whale carcasses off Kagoshima, Japan.</title>
        <authorList>
            <person name="Miyazaki M."/>
            <person name="Nogi Y."/>
            <person name="Fujiwara Y."/>
            <person name="Kawato M."/>
            <person name="Kubokawa K."/>
            <person name="Horikoshi K."/>
        </authorList>
    </citation>
    <scope>NUCLEOTIDE SEQUENCE [LARGE SCALE GENOMIC DNA]</scope>
    <source>
        <strain evidence="16 17">JAMM 1380</strain>
    </source>
</reference>
<dbReference type="Gene3D" id="3.40.50.300">
    <property type="entry name" value="P-loop containing nucleotide triphosphate hydrolases"/>
    <property type="match status" value="2"/>
</dbReference>
<sequence>MHPLTLQMCAFGPFAAEENIDFSRLGDKPLFLINGPTGSGKTTLLDAICFALYGKTTGDEREGVQMRSDLAQPSLLTEVTFTFELTGKCYRIRRIPEQARPKARGDGFTQQSGEAQLWLLADDGSPEKLIVSNKVTEATREVEQLLGMNADQFRQVMVLPQGKFRQLLTADSKDREHIFSQLFQTQIYKRLEDELKNRSAEVRREVDSLNKQKIALLGQAGLESLETLTEKLQHASDDTQKLKQVYDHQLEERVKALREQDQAVELISRFTQLDNLMAEQQVLAQQKDAIDQQSIQLQRHSEAQHIVPDFERFESSTAIHVQHTERLKTETEKLKLFEQSLQAISIEHAQLPALRQQLDAHKAQLQVLLGFQSRVQKLQSLKDNHAVAVNASSKTEAALALSKQLHAANQKSIDETEQSIAQLRLSVQESDGLSLTLQSYSQQLEKKKKIDQLQRQNNTLETSLLTSGQKGAALKAAADEKEKAANTIERDWHLAQAAILAMTLDDGASCPVCGSMDHPSPAHSDVPPPTQAMVEQVRKQYQEASDLLNTERENYRSIKTEISRLSQEISDIDKDLHQALGDASHSSLQEMQSHFSALKKRLDNLQNQQGILRKSEQALNELKKSQLPLSSSMDETQSAWNAASQLMAQELKAYQIAEQELPEAYRSLGVLEAAITQQQGTMNSCEQQLNRLQTRYDTAKEQHDSAAAALGVLQENVGQSQQTLDAAKTQWQASLLGSAFEGVKEFKESLLDAAIKDSLVQRIDGYKKALQHNLGALQSQQQALGESARPDLQPYLDKIASAEEALYAAEQQWRLVHDQLTLLQNTQQRIATLNKEGSALEAQYAVVGTLSDVANGQTGNKVSLQRFVLSVLLDDVLIEASHRLALMSKGRYRLLRKEERAKGNKASGLDLEVEDAYSGRVRAVATLSGGESFMAALALALGLSDVVQAYAGGIRLDTLFIDEGFGSLDPESLDLAIRTLTDLQQSGRMIGIISHVAELKEQIPARIDIKASELGSKIVWRDAG</sequence>
<evidence type="ECO:0000256" key="6">
    <source>
        <dbReference type="ARBA" id="ARBA00022741"/>
    </source>
</evidence>
<keyword evidence="12" id="KW-0233">DNA recombination</keyword>
<evidence type="ECO:0000256" key="11">
    <source>
        <dbReference type="ARBA" id="ARBA00023054"/>
    </source>
</evidence>
<keyword evidence="9 16" id="KW-0269">Exonuclease</keyword>
<dbReference type="InterPro" id="IPR038729">
    <property type="entry name" value="Rad50/SbcC_AAA"/>
</dbReference>
<keyword evidence="10" id="KW-0067">ATP-binding</keyword>
<evidence type="ECO:0000256" key="12">
    <source>
        <dbReference type="ARBA" id="ARBA00023172"/>
    </source>
</evidence>
<dbReference type="KEGG" id="njp:NEJAP_1978"/>
<evidence type="ECO:0000256" key="14">
    <source>
        <dbReference type="SAM" id="Coils"/>
    </source>
</evidence>
<evidence type="ECO:0000256" key="3">
    <source>
        <dbReference type="ARBA" id="ARBA00013368"/>
    </source>
</evidence>
<dbReference type="Pfam" id="PF13558">
    <property type="entry name" value="SbcC_Walker_B"/>
    <property type="match status" value="1"/>
</dbReference>
<name>A0A7R6P9V5_9GAMM</name>
<dbReference type="GO" id="GO:0004527">
    <property type="term" value="F:exonuclease activity"/>
    <property type="evidence" value="ECO:0007669"/>
    <property type="project" value="UniProtKB-KW"/>
</dbReference>
<keyword evidence="6" id="KW-0547">Nucleotide-binding</keyword>
<keyword evidence="4" id="KW-0235">DNA replication</keyword>
<keyword evidence="11 14" id="KW-0175">Coiled coil</keyword>
<dbReference type="PANTHER" id="PTHR32114:SF2">
    <property type="entry name" value="ABC TRANSPORTER ABCH.3"/>
    <property type="match status" value="1"/>
</dbReference>
<dbReference type="InterPro" id="IPR027417">
    <property type="entry name" value="P-loop_NTPase"/>
</dbReference>
<dbReference type="GO" id="GO:0004519">
    <property type="term" value="F:endonuclease activity"/>
    <property type="evidence" value="ECO:0007669"/>
    <property type="project" value="UniProtKB-KW"/>
</dbReference>
<dbReference type="AlphaFoldDB" id="A0A7R6P9V5"/>
<dbReference type="GO" id="GO:0016887">
    <property type="term" value="F:ATP hydrolysis activity"/>
    <property type="evidence" value="ECO:0007669"/>
    <property type="project" value="InterPro"/>
</dbReference>
<keyword evidence="17" id="KW-1185">Reference proteome</keyword>
<evidence type="ECO:0000313" key="16">
    <source>
        <dbReference type="EMBL" id="BBB29928.1"/>
    </source>
</evidence>
<evidence type="ECO:0000256" key="13">
    <source>
        <dbReference type="ARBA" id="ARBA00055999"/>
    </source>
</evidence>
<evidence type="ECO:0000256" key="9">
    <source>
        <dbReference type="ARBA" id="ARBA00022839"/>
    </source>
</evidence>
<dbReference type="GO" id="GO:0005524">
    <property type="term" value="F:ATP binding"/>
    <property type="evidence" value="ECO:0007669"/>
    <property type="project" value="UniProtKB-KW"/>
</dbReference>
<keyword evidence="7" id="KW-0255">Endonuclease</keyword>
<accession>A0A7R6P9V5</accession>
<evidence type="ECO:0000256" key="7">
    <source>
        <dbReference type="ARBA" id="ARBA00022759"/>
    </source>
</evidence>
<comment type="subunit">
    <text evidence="2">Heterodimer of SbcC and SbcD.</text>
</comment>
<feature type="coiled-coil region" evidence="14">
    <location>
        <begin position="192"/>
        <end position="245"/>
    </location>
</feature>